<feature type="binding site" evidence="7">
    <location>
        <position position="102"/>
    </location>
    <ligand>
        <name>ATP</name>
        <dbReference type="ChEBI" id="CHEBI:30616"/>
    </ligand>
</feature>
<dbReference type="GO" id="GO:0006104">
    <property type="term" value="P:succinyl-CoA metabolic process"/>
    <property type="evidence" value="ECO:0007669"/>
    <property type="project" value="TreeGrafter"/>
</dbReference>
<dbReference type="InterPro" id="IPR013815">
    <property type="entry name" value="ATP_grasp_subdomain_1"/>
</dbReference>
<evidence type="ECO:0000313" key="11">
    <source>
        <dbReference type="Proteomes" id="UP000593765"/>
    </source>
</evidence>
<dbReference type="Gene3D" id="3.40.50.261">
    <property type="entry name" value="Succinyl-CoA synthetase domains"/>
    <property type="match status" value="1"/>
</dbReference>
<dbReference type="Proteomes" id="UP000593765">
    <property type="component" value="Chromosome"/>
</dbReference>
<dbReference type="GO" id="GO:0006099">
    <property type="term" value="P:tricarboxylic acid cycle"/>
    <property type="evidence" value="ECO:0007669"/>
    <property type="project" value="UniProtKB-UniRule"/>
</dbReference>
<feature type="binding site" evidence="7">
    <location>
        <position position="213"/>
    </location>
    <ligand>
        <name>Mg(2+)</name>
        <dbReference type="ChEBI" id="CHEBI:18420"/>
    </ligand>
</feature>
<organism evidence="10 11">
    <name type="scientific">Humisphaera borealis</name>
    <dbReference type="NCBI Taxonomy" id="2807512"/>
    <lineage>
        <taxon>Bacteria</taxon>
        <taxon>Pseudomonadati</taxon>
        <taxon>Planctomycetota</taxon>
        <taxon>Phycisphaerae</taxon>
        <taxon>Tepidisphaerales</taxon>
        <taxon>Tepidisphaeraceae</taxon>
        <taxon>Humisphaera</taxon>
    </lineage>
</organism>
<dbReference type="SUPFAM" id="SSF52210">
    <property type="entry name" value="Succinyl-CoA synthetase domains"/>
    <property type="match status" value="1"/>
</dbReference>
<comment type="cofactor">
    <cofactor evidence="7">
        <name>Mg(2+)</name>
        <dbReference type="ChEBI" id="CHEBI:18420"/>
    </cofactor>
    <text evidence="7">Binds 1 Mg(2+) ion per subunit.</text>
</comment>
<dbReference type="FunFam" id="3.40.50.261:FF:000001">
    <property type="entry name" value="Succinate--CoA ligase [ADP-forming] subunit beta"/>
    <property type="match status" value="1"/>
</dbReference>
<keyword evidence="5 7" id="KW-0547">Nucleotide-binding</keyword>
<comment type="caution">
    <text evidence="7">Lacks conserved residue(s) required for the propagation of feature annotation.</text>
</comment>
<comment type="function">
    <text evidence="7">Succinyl-CoA synthetase functions in the citric acid cycle (TCA), coupling the hydrolysis of succinyl-CoA to the synthesis of either ATP or GTP and thus represents the only step of substrate-level phosphorylation in the TCA. The beta subunit provides nucleotide specificity of the enzyme and binds the substrate succinate, while the binding sites for coenzyme A and phosphate are found in the alpha subunit.</text>
</comment>
<comment type="catalytic activity">
    <reaction evidence="7">
        <text>GTP + succinate + CoA = succinyl-CoA + GDP + phosphate</text>
        <dbReference type="Rhea" id="RHEA:22120"/>
        <dbReference type="ChEBI" id="CHEBI:30031"/>
        <dbReference type="ChEBI" id="CHEBI:37565"/>
        <dbReference type="ChEBI" id="CHEBI:43474"/>
        <dbReference type="ChEBI" id="CHEBI:57287"/>
        <dbReference type="ChEBI" id="CHEBI:57292"/>
        <dbReference type="ChEBI" id="CHEBI:58189"/>
    </reaction>
</comment>
<dbReference type="GO" id="GO:0005829">
    <property type="term" value="C:cytosol"/>
    <property type="evidence" value="ECO:0007669"/>
    <property type="project" value="TreeGrafter"/>
</dbReference>
<dbReference type="PROSITE" id="PS50975">
    <property type="entry name" value="ATP_GRASP"/>
    <property type="match status" value="1"/>
</dbReference>
<dbReference type="GO" id="GO:0005524">
    <property type="term" value="F:ATP binding"/>
    <property type="evidence" value="ECO:0007669"/>
    <property type="project" value="UniProtKB-UniRule"/>
</dbReference>
<accession>A0A7M2WPZ9</accession>
<evidence type="ECO:0000256" key="8">
    <source>
        <dbReference type="PROSITE-ProRule" id="PRU00409"/>
    </source>
</evidence>
<evidence type="ECO:0000256" key="6">
    <source>
        <dbReference type="ARBA" id="ARBA00022842"/>
    </source>
</evidence>
<gene>
    <name evidence="7 10" type="primary">sucC</name>
    <name evidence="10" type="ORF">IPV69_14690</name>
</gene>
<dbReference type="RefSeq" id="WP_206290441.1">
    <property type="nucleotide sequence ID" value="NZ_CP063458.1"/>
</dbReference>
<feature type="domain" description="ATP-grasp" evidence="9">
    <location>
        <begin position="9"/>
        <end position="55"/>
    </location>
</feature>
<reference evidence="10 11" key="1">
    <citation type="submission" date="2020-10" db="EMBL/GenBank/DDBJ databases">
        <title>Wide distribution of Phycisphaera-like planctomycetes from WD2101 soil group in peatlands and genome analysis of the first cultivated representative.</title>
        <authorList>
            <person name="Dedysh S.N."/>
            <person name="Beletsky A.V."/>
            <person name="Ivanova A."/>
            <person name="Kulichevskaya I.S."/>
            <person name="Suzina N.E."/>
            <person name="Philippov D.A."/>
            <person name="Rakitin A.L."/>
            <person name="Mardanov A.V."/>
            <person name="Ravin N.V."/>
        </authorList>
    </citation>
    <scope>NUCLEOTIDE SEQUENCE [LARGE SCALE GENOMIC DNA]</scope>
    <source>
        <strain evidence="10 11">M1803</strain>
    </source>
</reference>
<dbReference type="AlphaFoldDB" id="A0A7M2WPZ9"/>
<dbReference type="InterPro" id="IPR011761">
    <property type="entry name" value="ATP-grasp"/>
</dbReference>
<dbReference type="GO" id="GO:0042709">
    <property type="term" value="C:succinate-CoA ligase complex"/>
    <property type="evidence" value="ECO:0007669"/>
    <property type="project" value="TreeGrafter"/>
</dbReference>
<proteinExistence type="inferred from homology"/>
<dbReference type="GO" id="GO:0004775">
    <property type="term" value="F:succinate-CoA ligase (ADP-forming) activity"/>
    <property type="evidence" value="ECO:0007669"/>
    <property type="project" value="UniProtKB-UniRule"/>
</dbReference>
<keyword evidence="6 7" id="KW-0460">Magnesium</keyword>
<protein>
    <recommendedName>
        <fullName evidence="7">Succinate--CoA ligase [ADP-forming] subunit beta</fullName>
        <ecNumber evidence="7">6.2.1.5</ecNumber>
    </recommendedName>
    <alternativeName>
        <fullName evidence="7">Succinyl-CoA synthetase subunit beta</fullName>
        <shortName evidence="7">SCS-beta</shortName>
    </alternativeName>
</protein>
<dbReference type="InterPro" id="IPR017866">
    <property type="entry name" value="Succ-CoA_synthase_bsu_CS"/>
</dbReference>
<feature type="binding site" evidence="7">
    <location>
        <position position="107"/>
    </location>
    <ligand>
        <name>ATP</name>
        <dbReference type="ChEBI" id="CHEBI:30616"/>
    </ligand>
</feature>
<evidence type="ECO:0000256" key="1">
    <source>
        <dbReference type="ARBA" id="ARBA00009182"/>
    </source>
</evidence>
<dbReference type="KEGG" id="hbs:IPV69_14690"/>
<dbReference type="UniPathway" id="UPA00223">
    <property type="reaction ID" value="UER00999"/>
</dbReference>
<dbReference type="NCBIfam" id="NF001913">
    <property type="entry name" value="PRK00696.1"/>
    <property type="match status" value="1"/>
</dbReference>
<evidence type="ECO:0000256" key="3">
    <source>
        <dbReference type="ARBA" id="ARBA00022598"/>
    </source>
</evidence>
<evidence type="ECO:0000256" key="2">
    <source>
        <dbReference type="ARBA" id="ARBA00022532"/>
    </source>
</evidence>
<keyword evidence="3 7" id="KW-0436">Ligase</keyword>
<keyword evidence="4 7" id="KW-0479">Metal-binding</keyword>
<name>A0A7M2WPZ9_9BACT</name>
<dbReference type="PANTHER" id="PTHR11815:SF10">
    <property type="entry name" value="SUCCINATE--COA LIGASE [GDP-FORMING] SUBUNIT BETA, MITOCHONDRIAL"/>
    <property type="match status" value="1"/>
</dbReference>
<dbReference type="Pfam" id="PF00549">
    <property type="entry name" value="Ligase_CoA"/>
    <property type="match status" value="1"/>
</dbReference>
<dbReference type="EC" id="6.2.1.5" evidence="7"/>
<dbReference type="PIRSF" id="PIRSF001554">
    <property type="entry name" value="SucCS_beta"/>
    <property type="match status" value="1"/>
</dbReference>
<dbReference type="PROSITE" id="PS01217">
    <property type="entry name" value="SUCCINYL_COA_LIG_3"/>
    <property type="match status" value="1"/>
</dbReference>
<evidence type="ECO:0000259" key="9">
    <source>
        <dbReference type="PROSITE" id="PS50975"/>
    </source>
</evidence>
<dbReference type="SUPFAM" id="SSF56059">
    <property type="entry name" value="Glutathione synthetase ATP-binding domain-like"/>
    <property type="match status" value="1"/>
</dbReference>
<dbReference type="InterPro" id="IPR013650">
    <property type="entry name" value="ATP-grasp_succ-CoA_synth-type"/>
</dbReference>
<dbReference type="InterPro" id="IPR016102">
    <property type="entry name" value="Succinyl-CoA_synth-like"/>
</dbReference>
<dbReference type="Gene3D" id="3.30.1490.20">
    <property type="entry name" value="ATP-grasp fold, A domain"/>
    <property type="match status" value="1"/>
</dbReference>
<feature type="binding site" evidence="7">
    <location>
        <position position="46"/>
    </location>
    <ligand>
        <name>ATP</name>
        <dbReference type="ChEBI" id="CHEBI:30616"/>
    </ligand>
</feature>
<evidence type="ECO:0000256" key="7">
    <source>
        <dbReference type="HAMAP-Rule" id="MF_00558"/>
    </source>
</evidence>
<comment type="similarity">
    <text evidence="1 7">Belongs to the succinate/malate CoA ligase beta subunit family.</text>
</comment>
<dbReference type="NCBIfam" id="TIGR01016">
    <property type="entry name" value="sucCoAbeta"/>
    <property type="match status" value="1"/>
</dbReference>
<dbReference type="Pfam" id="PF08442">
    <property type="entry name" value="ATP-grasp_2"/>
    <property type="match status" value="1"/>
</dbReference>
<dbReference type="InterPro" id="IPR005811">
    <property type="entry name" value="SUCC_ACL_C"/>
</dbReference>
<feature type="binding site" evidence="7">
    <location>
        <position position="264"/>
    </location>
    <ligand>
        <name>substrate</name>
        <note>ligand shared with subunit alpha</note>
    </ligand>
</feature>
<dbReference type="EMBL" id="CP063458">
    <property type="protein sequence ID" value="QOV87536.1"/>
    <property type="molecule type" value="Genomic_DNA"/>
</dbReference>
<dbReference type="GO" id="GO:0000287">
    <property type="term" value="F:magnesium ion binding"/>
    <property type="evidence" value="ECO:0007669"/>
    <property type="project" value="UniProtKB-UniRule"/>
</dbReference>
<evidence type="ECO:0000313" key="10">
    <source>
        <dbReference type="EMBL" id="QOV87536.1"/>
    </source>
</evidence>
<feature type="binding site" evidence="7">
    <location>
        <begin position="321"/>
        <end position="323"/>
    </location>
    <ligand>
        <name>substrate</name>
        <note>ligand shared with subunit alpha</note>
    </ligand>
</feature>
<dbReference type="FunFam" id="3.30.470.20:FF:000002">
    <property type="entry name" value="Succinate--CoA ligase [ADP-forming] subunit beta"/>
    <property type="match status" value="1"/>
</dbReference>
<evidence type="ECO:0000256" key="5">
    <source>
        <dbReference type="ARBA" id="ARBA00022741"/>
    </source>
</evidence>
<keyword evidence="7 8" id="KW-0067">ATP-binding</keyword>
<feature type="binding site" evidence="7">
    <location>
        <position position="199"/>
    </location>
    <ligand>
        <name>Mg(2+)</name>
        <dbReference type="ChEBI" id="CHEBI:18420"/>
    </ligand>
</feature>
<comment type="catalytic activity">
    <reaction evidence="7">
        <text>succinate + ATP + CoA = succinyl-CoA + ADP + phosphate</text>
        <dbReference type="Rhea" id="RHEA:17661"/>
        <dbReference type="ChEBI" id="CHEBI:30031"/>
        <dbReference type="ChEBI" id="CHEBI:30616"/>
        <dbReference type="ChEBI" id="CHEBI:43474"/>
        <dbReference type="ChEBI" id="CHEBI:57287"/>
        <dbReference type="ChEBI" id="CHEBI:57292"/>
        <dbReference type="ChEBI" id="CHEBI:456216"/>
        <dbReference type="EC" id="6.2.1.5"/>
    </reaction>
</comment>
<sequence>MKIHEYQARKILSDLGVPVPPAEVVRTPEEAAAAFSKFNSPMCVVKAQVYAGGRGKAGFVKLVKSPGEAMQAAHFMLTNRMTSYQTGPEGVPVSVLIVAPGVEIAKEYYLAITVDRARKTSTLIASAEGGVEIEEVAKHSPEKVFKIPLHPALGLQPFQATELAYKLGFTGKQTREASKIITGLVKAFFQTDASLAEINPLVVTKDGQMLALDAKFNFDDNALFRHPDIAAMADESQEKELDVRAHKASLNYIALDGTIGCLVNGAGLAMATMDIIKLHGAEPANFLDVGGGVTAEGAIEAFKIILSDEKVKGILVNIFGGIAKCDLIAEALVKAGREVGFKVPVVVRLEGTNVDKAREILQAAKAELPTLIPATDLTDAAKKVVAAVGKAA</sequence>
<dbReference type="HAMAP" id="MF_00558">
    <property type="entry name" value="Succ_CoA_beta"/>
    <property type="match status" value="1"/>
</dbReference>
<feature type="binding site" evidence="7">
    <location>
        <begin position="53"/>
        <end position="55"/>
    </location>
    <ligand>
        <name>ATP</name>
        <dbReference type="ChEBI" id="CHEBI:30616"/>
    </ligand>
</feature>
<comment type="subunit">
    <text evidence="7">Heterotetramer of two alpha and two beta subunits.</text>
</comment>
<keyword evidence="11" id="KW-1185">Reference proteome</keyword>
<dbReference type="FunFam" id="3.30.1490.20:FF:000002">
    <property type="entry name" value="Succinate--CoA ligase [ADP-forming] subunit beta"/>
    <property type="match status" value="1"/>
</dbReference>
<dbReference type="PANTHER" id="PTHR11815">
    <property type="entry name" value="SUCCINYL-COA SYNTHETASE BETA CHAIN"/>
    <property type="match status" value="1"/>
</dbReference>
<keyword evidence="2 7" id="KW-0816">Tricarboxylic acid cycle</keyword>
<dbReference type="Gene3D" id="3.30.470.20">
    <property type="entry name" value="ATP-grasp fold, B domain"/>
    <property type="match status" value="1"/>
</dbReference>
<evidence type="ECO:0000256" key="4">
    <source>
        <dbReference type="ARBA" id="ARBA00022723"/>
    </source>
</evidence>
<dbReference type="InterPro" id="IPR005809">
    <property type="entry name" value="Succ_CoA_ligase-like_bsu"/>
</dbReference>
<comment type="pathway">
    <text evidence="7">Carbohydrate metabolism; tricarboxylic acid cycle; succinate from succinyl-CoA (ligase route): step 1/1.</text>
</comment>